<protein>
    <submittedName>
        <fullName evidence="1">Transcription initiation factor TFIID subunit 5</fullName>
    </submittedName>
</protein>
<dbReference type="Proteomes" id="UP001320706">
    <property type="component" value="Unassembled WGS sequence"/>
</dbReference>
<evidence type="ECO:0000313" key="2">
    <source>
        <dbReference type="Proteomes" id="UP001320706"/>
    </source>
</evidence>
<gene>
    <name evidence="1" type="primary">TAF5</name>
    <name evidence="1" type="ORF">M8818_000056</name>
</gene>
<proteinExistence type="predicted"/>
<evidence type="ECO:0000313" key="1">
    <source>
        <dbReference type="EMBL" id="KAK8221891.1"/>
    </source>
</evidence>
<organism evidence="1 2">
    <name type="scientific">Zalaria obscura</name>
    <dbReference type="NCBI Taxonomy" id="2024903"/>
    <lineage>
        <taxon>Eukaryota</taxon>
        <taxon>Fungi</taxon>
        <taxon>Dikarya</taxon>
        <taxon>Ascomycota</taxon>
        <taxon>Pezizomycotina</taxon>
        <taxon>Dothideomycetes</taxon>
        <taxon>Dothideomycetidae</taxon>
        <taxon>Dothideales</taxon>
        <taxon>Zalariaceae</taxon>
        <taxon>Zalaria</taxon>
    </lineage>
</organism>
<dbReference type="EMBL" id="JAMKPW020000001">
    <property type="protein sequence ID" value="KAK8221891.1"/>
    <property type="molecule type" value="Genomic_DNA"/>
</dbReference>
<name>A0ACC3SNJ6_9PEZI</name>
<comment type="caution">
    <text evidence="1">The sequence shown here is derived from an EMBL/GenBank/DDBJ whole genome shotgun (WGS) entry which is preliminary data.</text>
</comment>
<reference evidence="1" key="1">
    <citation type="submission" date="2024-02" db="EMBL/GenBank/DDBJ databases">
        <title>Metagenome Assembled Genome of Zalaria obscura JY119.</title>
        <authorList>
            <person name="Vighnesh L."/>
            <person name="Jagadeeshwari U."/>
            <person name="Venkata Ramana C."/>
            <person name="Sasikala C."/>
        </authorList>
    </citation>
    <scope>NUCLEOTIDE SEQUENCE</scope>
    <source>
        <strain evidence="1">JY119</strain>
    </source>
</reference>
<sequence>MAAPSSSVQRNNLLYRLHLEALNRINVSTAASESIRSQSPPFPPPVSSIRLPHRDAYLIPQVLEYLAKKGYSRTEAMLRRESAHQDAEGRPIITRAEDAGGDAYFKGYELLSRFVDNVLDIYEPELRRLLWPLFVYSFLTLAADYYPKDCSRFMQTYREPFEKEHQDDLRALSPITLPEHVQTNNIAQLYRNNKYRLTLTNMAFTTLVQYLEAHDREGGSVIVNLIHNNLNIVTVDRVAVGAERSLTKLLNQSRESDVPAEDEGIPGHNPGSANTDRNAPPVLAKLALGPMPMEPDLMEDVKAELQEHDAANPPAPGRNSLVEEFEQRIKREPTDDVPSRDTIPYPPSLARDVQMEVQKIKENRDRFKIEGRTGGVGPGVSVCMFTFHNTFDSINCLEFSGDNLLVAAGTSESYIRVWSLENKPLTSPLDAPNSQPCSSRRLIGHSGPVYALSFSPSVALPETTTTNGTSSNISNLTSSHPHYLISSSADGTIRLWSLATYTNLVVYRSHASPIWSLSFSPFGHYFLSGSADRTARLWSTSAISPLRLFVGHDADIEAVAWHPNSAYVFTGSGGADRSVRMWDLQRGTAVRLFTGHVGNITALSCAPNGKVVASADDRGEILLWDLAAGRLLKRLRGHAKGGIWSLDWSVESSVLVSGGADGTVRVWDVAAPEGKVGEGKVVAEGGSGTKVDGQGTAAAKKGKGKEVAVSADQISAFPTKKSPVYKVRFTQMNLVMAGGAYLP</sequence>
<accession>A0ACC3SNJ6</accession>
<keyword evidence="2" id="KW-1185">Reference proteome</keyword>